<evidence type="ECO:0000256" key="4">
    <source>
        <dbReference type="ARBA" id="ARBA00022692"/>
    </source>
</evidence>
<keyword evidence="7" id="KW-1133">Transmembrane helix</keyword>
<dbReference type="Proteomes" id="UP000077115">
    <property type="component" value="Unassembled WGS sequence"/>
</dbReference>
<dbReference type="GO" id="GO:0042720">
    <property type="term" value="C:mitochondrial inner membrane peptidase complex"/>
    <property type="evidence" value="ECO:0007669"/>
    <property type="project" value="InterPro"/>
</dbReference>
<evidence type="ECO:0000256" key="1">
    <source>
        <dbReference type="ARBA" id="ARBA00004434"/>
    </source>
</evidence>
<keyword evidence="8 11" id="KW-0496">Mitochondrion</keyword>
<evidence type="ECO:0000313" key="13">
    <source>
        <dbReference type="EMBL" id="OAJ44583.1"/>
    </source>
</evidence>
<evidence type="ECO:0000256" key="3">
    <source>
        <dbReference type="ARBA" id="ARBA00022670"/>
    </source>
</evidence>
<evidence type="ECO:0000256" key="5">
    <source>
        <dbReference type="ARBA" id="ARBA00022792"/>
    </source>
</evidence>
<name>A0A177WWW0_BATDL</name>
<dbReference type="GO" id="GO:0006627">
    <property type="term" value="P:protein processing involved in protein targeting to mitochondrion"/>
    <property type="evidence" value="ECO:0007669"/>
    <property type="project" value="InterPro"/>
</dbReference>
<dbReference type="InterPro" id="IPR000223">
    <property type="entry name" value="Pept_S26A_signal_pept_1"/>
</dbReference>
<evidence type="ECO:0000256" key="6">
    <source>
        <dbReference type="ARBA" id="ARBA00022801"/>
    </source>
</evidence>
<dbReference type="SUPFAM" id="SSF51306">
    <property type="entry name" value="LexA/Signal peptidase"/>
    <property type="match status" value="1"/>
</dbReference>
<dbReference type="CDD" id="cd06530">
    <property type="entry name" value="S26_SPase_I"/>
    <property type="match status" value="1"/>
</dbReference>
<dbReference type="AlphaFoldDB" id="A0A177WWW0"/>
<keyword evidence="4" id="KW-0812">Transmembrane</keyword>
<dbReference type="PANTHER" id="PTHR46041">
    <property type="entry name" value="MITOCHONDRIAL INNER MEMBRANE PROTEASE SUBUNIT 2"/>
    <property type="match status" value="1"/>
</dbReference>
<dbReference type="InterPro" id="IPR037730">
    <property type="entry name" value="IMP2"/>
</dbReference>
<reference evidence="13 14" key="2">
    <citation type="submission" date="2016-05" db="EMBL/GenBank/DDBJ databases">
        <title>Lineage-specific infection strategies underlie the spectrum of fungal disease in amphibians.</title>
        <authorList>
            <person name="Cuomo C.A."/>
            <person name="Farrer R.A."/>
            <person name="James T."/>
            <person name="Longcore J."/>
            <person name="Birren B."/>
        </authorList>
    </citation>
    <scope>NUCLEOTIDE SEQUENCE [LARGE SCALE GENOMIC DNA]</scope>
    <source>
        <strain evidence="13 14">JEL423</strain>
    </source>
</reference>
<dbReference type="NCBIfam" id="TIGR02227">
    <property type="entry name" value="sigpep_I_bact"/>
    <property type="match status" value="1"/>
</dbReference>
<keyword evidence="3 11" id="KW-0645">Protease</keyword>
<evidence type="ECO:0000256" key="2">
    <source>
        <dbReference type="ARBA" id="ARBA00007066"/>
    </source>
</evidence>
<dbReference type="VEuPathDB" id="FungiDB:BDEG_27796"/>
<accession>A0A177WWW0</accession>
<dbReference type="InterPro" id="IPR019533">
    <property type="entry name" value="Peptidase_S26"/>
</dbReference>
<feature type="domain" description="Peptidase S26" evidence="12">
    <location>
        <begin position="3"/>
        <end position="147"/>
    </location>
</feature>
<keyword evidence="5 11" id="KW-0999">Mitochondrion inner membrane</keyword>
<gene>
    <name evidence="13" type="ORF">BDEG_27796</name>
</gene>
<dbReference type="PRINTS" id="PR00727">
    <property type="entry name" value="LEADERPTASE"/>
</dbReference>
<feature type="active site" evidence="10">
    <location>
        <position position="20"/>
    </location>
</feature>
<evidence type="ECO:0000256" key="10">
    <source>
        <dbReference type="PIRSR" id="PIRSR600223-1"/>
    </source>
</evidence>
<evidence type="ECO:0000256" key="8">
    <source>
        <dbReference type="ARBA" id="ARBA00023128"/>
    </source>
</evidence>
<dbReference type="eggNOG" id="KOG1568">
    <property type="taxonomic scope" value="Eukaryota"/>
</dbReference>
<organism evidence="13 14">
    <name type="scientific">Batrachochytrium dendrobatidis (strain JEL423)</name>
    <dbReference type="NCBI Taxonomy" id="403673"/>
    <lineage>
        <taxon>Eukaryota</taxon>
        <taxon>Fungi</taxon>
        <taxon>Fungi incertae sedis</taxon>
        <taxon>Chytridiomycota</taxon>
        <taxon>Chytridiomycota incertae sedis</taxon>
        <taxon>Chytridiomycetes</taxon>
        <taxon>Rhizophydiales</taxon>
        <taxon>Rhizophydiales incertae sedis</taxon>
        <taxon>Batrachochytrium</taxon>
    </lineage>
</organism>
<dbReference type="InterPro" id="IPR036286">
    <property type="entry name" value="LexA/Signal_pep-like_sf"/>
</dbReference>
<keyword evidence="9" id="KW-0472">Membrane</keyword>
<reference evidence="13 14" key="1">
    <citation type="submission" date="2006-10" db="EMBL/GenBank/DDBJ databases">
        <title>The Genome Sequence of Batrachochytrium dendrobatidis JEL423.</title>
        <authorList>
            <consortium name="The Broad Institute Genome Sequencing Platform"/>
            <person name="Birren B."/>
            <person name="Lander E."/>
            <person name="Galagan J."/>
            <person name="Cuomo C."/>
            <person name="Devon K."/>
            <person name="Jaffe D."/>
            <person name="Butler J."/>
            <person name="Alvarez P."/>
            <person name="Gnerre S."/>
            <person name="Grabherr M."/>
            <person name="Kleber M."/>
            <person name="Mauceli E."/>
            <person name="Brockman W."/>
            <person name="Young S."/>
            <person name="LaButti K."/>
            <person name="Sykes S."/>
            <person name="DeCaprio D."/>
            <person name="Crawford M."/>
            <person name="Koehrsen M."/>
            <person name="Engels R."/>
            <person name="Montgomery P."/>
            <person name="Pearson M."/>
            <person name="Howarth C."/>
            <person name="Larson L."/>
            <person name="White J."/>
            <person name="O'Leary S."/>
            <person name="Kodira C."/>
            <person name="Zeng Q."/>
            <person name="Yandava C."/>
            <person name="Alvarado L."/>
            <person name="Longcore J."/>
            <person name="James T."/>
        </authorList>
    </citation>
    <scope>NUCLEOTIDE SEQUENCE [LARGE SCALE GENOMIC DNA]</scope>
    <source>
        <strain evidence="13 14">JEL423</strain>
    </source>
</reference>
<sequence>MALMVINTRVITIARIKGDSMSPTLNPLQSTSHQNTDDIVLVDLISPWLFPWRVCISNTIVLFTHPLNPDMTLVKRIQRVGDGIRHNTNTVHPNLQSQPHQPESTRQIIPQGHVWVEGDNPIKQQDSRVFGAVSAGLVFGKVLGVIWPLNRIGSNLNKH</sequence>
<dbReference type="EC" id="3.4.21.-" evidence="11"/>
<comment type="subcellular location">
    <subcellularLocation>
        <location evidence="1">Mitochondrion inner membrane</location>
        <topology evidence="1">Single-pass membrane protein</topology>
    </subcellularLocation>
</comment>
<dbReference type="Pfam" id="PF10502">
    <property type="entry name" value="Peptidase_S26"/>
    <property type="match status" value="1"/>
</dbReference>
<proteinExistence type="inferred from homology"/>
<dbReference type="GO" id="GO:0006465">
    <property type="term" value="P:signal peptide processing"/>
    <property type="evidence" value="ECO:0007669"/>
    <property type="project" value="InterPro"/>
</dbReference>
<evidence type="ECO:0000313" key="14">
    <source>
        <dbReference type="Proteomes" id="UP000077115"/>
    </source>
</evidence>
<dbReference type="PANTHER" id="PTHR46041:SF2">
    <property type="entry name" value="MITOCHONDRIAL INNER MEMBRANE PROTEASE SUBUNIT 2"/>
    <property type="match status" value="1"/>
</dbReference>
<dbReference type="GO" id="GO:0004252">
    <property type="term" value="F:serine-type endopeptidase activity"/>
    <property type="evidence" value="ECO:0007669"/>
    <property type="project" value="InterPro"/>
</dbReference>
<keyword evidence="6 11" id="KW-0378">Hydrolase</keyword>
<comment type="similarity">
    <text evidence="2">Belongs to the peptidase S26 family. IMP2 subfamily.</text>
</comment>
<dbReference type="Gene3D" id="2.10.109.10">
    <property type="entry name" value="Umud Fragment, subunit A"/>
    <property type="match status" value="1"/>
</dbReference>
<feature type="active site" evidence="10">
    <location>
        <position position="75"/>
    </location>
</feature>
<dbReference type="STRING" id="403673.A0A177WWW0"/>
<protein>
    <recommendedName>
        <fullName evidence="11">Mitochondrial inner membrane protease subunit</fullName>
        <ecNumber evidence="11">3.4.21.-</ecNumber>
    </recommendedName>
</protein>
<evidence type="ECO:0000256" key="11">
    <source>
        <dbReference type="RuleBase" id="RU362041"/>
    </source>
</evidence>
<evidence type="ECO:0000256" key="9">
    <source>
        <dbReference type="ARBA" id="ARBA00023136"/>
    </source>
</evidence>
<dbReference type="EMBL" id="DS022312">
    <property type="protein sequence ID" value="OAJ44583.1"/>
    <property type="molecule type" value="Genomic_DNA"/>
</dbReference>
<evidence type="ECO:0000259" key="12">
    <source>
        <dbReference type="Pfam" id="PF10502"/>
    </source>
</evidence>
<evidence type="ECO:0000256" key="7">
    <source>
        <dbReference type="ARBA" id="ARBA00022989"/>
    </source>
</evidence>